<evidence type="ECO:0000256" key="3">
    <source>
        <dbReference type="ARBA" id="ARBA00022840"/>
    </source>
</evidence>
<keyword evidence="1" id="KW-0547">Nucleotide-binding</keyword>
<dbReference type="Pfam" id="PF02626">
    <property type="entry name" value="CT_A_B"/>
    <property type="match status" value="1"/>
</dbReference>
<accession>A0ABV7X2B0</accession>
<organism evidence="5 6">
    <name type="scientific">Devosia honganensis</name>
    <dbReference type="NCBI Taxonomy" id="1610527"/>
    <lineage>
        <taxon>Bacteria</taxon>
        <taxon>Pseudomonadati</taxon>
        <taxon>Pseudomonadota</taxon>
        <taxon>Alphaproteobacteria</taxon>
        <taxon>Hyphomicrobiales</taxon>
        <taxon>Devosiaceae</taxon>
        <taxon>Devosia</taxon>
    </lineage>
</organism>
<dbReference type="NCBIfam" id="TIGR00724">
    <property type="entry name" value="urea_amlyse_rel"/>
    <property type="match status" value="1"/>
</dbReference>
<dbReference type="InterPro" id="IPR052708">
    <property type="entry name" value="PxpC"/>
</dbReference>
<keyword evidence="2" id="KW-0378">Hydrolase</keyword>
<reference evidence="6" key="1">
    <citation type="journal article" date="2019" name="Int. J. Syst. Evol. Microbiol.">
        <title>The Global Catalogue of Microorganisms (GCM) 10K type strain sequencing project: providing services to taxonomists for standard genome sequencing and annotation.</title>
        <authorList>
            <consortium name="The Broad Institute Genomics Platform"/>
            <consortium name="The Broad Institute Genome Sequencing Center for Infectious Disease"/>
            <person name="Wu L."/>
            <person name="Ma J."/>
        </authorList>
    </citation>
    <scope>NUCLEOTIDE SEQUENCE [LARGE SCALE GENOMIC DNA]</scope>
    <source>
        <strain evidence="6">KCTC 42281</strain>
    </source>
</reference>
<dbReference type="Proteomes" id="UP001595613">
    <property type="component" value="Unassembled WGS sequence"/>
</dbReference>
<dbReference type="EMBL" id="JBHRYD010000005">
    <property type="protein sequence ID" value="MFC3704739.1"/>
    <property type="molecule type" value="Genomic_DNA"/>
</dbReference>
<evidence type="ECO:0000256" key="1">
    <source>
        <dbReference type="ARBA" id="ARBA00022741"/>
    </source>
</evidence>
<dbReference type="PANTHER" id="PTHR43309">
    <property type="entry name" value="5-OXOPROLINASE SUBUNIT C"/>
    <property type="match status" value="1"/>
</dbReference>
<dbReference type="SMART" id="SM00797">
    <property type="entry name" value="AHS2"/>
    <property type="match status" value="1"/>
</dbReference>
<comment type="caution">
    <text evidence="5">The sequence shown here is derived from an EMBL/GenBank/DDBJ whole genome shotgun (WGS) entry which is preliminary data.</text>
</comment>
<feature type="domain" description="Carboxyltransferase" evidence="4">
    <location>
        <begin position="22"/>
        <end position="306"/>
    </location>
</feature>
<dbReference type="PANTHER" id="PTHR43309:SF3">
    <property type="entry name" value="5-OXOPROLINASE SUBUNIT C"/>
    <property type="match status" value="1"/>
</dbReference>
<evidence type="ECO:0000259" key="4">
    <source>
        <dbReference type="SMART" id="SM00797"/>
    </source>
</evidence>
<name>A0ABV7X2B0_9HYPH</name>
<gene>
    <name evidence="5" type="ORF">ACFOOL_08200</name>
</gene>
<protein>
    <submittedName>
        <fullName evidence="5">Biotin-dependent carboxyltransferase family protein</fullName>
    </submittedName>
</protein>
<proteinExistence type="predicted"/>
<dbReference type="InterPro" id="IPR029000">
    <property type="entry name" value="Cyclophilin-like_dom_sf"/>
</dbReference>
<keyword evidence="3" id="KW-0067">ATP-binding</keyword>
<evidence type="ECO:0000313" key="6">
    <source>
        <dbReference type="Proteomes" id="UP001595613"/>
    </source>
</evidence>
<keyword evidence="6" id="KW-1185">Reference proteome</keyword>
<evidence type="ECO:0000256" key="2">
    <source>
        <dbReference type="ARBA" id="ARBA00022801"/>
    </source>
</evidence>
<dbReference type="SUPFAM" id="SSF50891">
    <property type="entry name" value="Cyclophilin-like"/>
    <property type="match status" value="1"/>
</dbReference>
<sequence>MEILSSTPLATIQDLGRFDHYVDGVGRSGAMDGLALSLGNALLGNERNAAALEIPLLPFALRFEEDLDIAVTGADCEATLDGVVLPPDWALSVEAGQVLTLTAMREGCRAYLCVAGGFDVPLVLGSRSTQMREGFGGHEGRMLKKGDRLKALGGSVGLPHGGLGAAPAQSALAFGAADHVAVRVLPGAEYDRFTAEAHRVFWEADWQVTPQSNRNGYRCQGPALAMRDTSELRSHGVVPGVIQVPMGGRPIIQLADAATMGGYPKIGTVIEADHWRLAQTRPGRSLRFVEVDFATARAAQAELEGFIAEVGAMAARQRGAAREWQQ</sequence>
<dbReference type="InterPro" id="IPR003778">
    <property type="entry name" value="CT_A_B"/>
</dbReference>
<evidence type="ECO:0000313" key="5">
    <source>
        <dbReference type="EMBL" id="MFC3704739.1"/>
    </source>
</evidence>
<dbReference type="Gene3D" id="2.40.100.10">
    <property type="entry name" value="Cyclophilin-like"/>
    <property type="match status" value="1"/>
</dbReference>
<dbReference type="RefSeq" id="WP_380096469.1">
    <property type="nucleotide sequence ID" value="NZ_JBHRYD010000005.1"/>
</dbReference>